<protein>
    <submittedName>
        <fullName evidence="1">Uncharacterized protein</fullName>
    </submittedName>
</protein>
<name>A0A6C0AIQ6_9ZZZZ</name>
<dbReference type="EMBL" id="MN740650">
    <property type="protein sequence ID" value="QHS79659.1"/>
    <property type="molecule type" value="Genomic_DNA"/>
</dbReference>
<dbReference type="InterPro" id="IPR027417">
    <property type="entry name" value="P-loop_NTPase"/>
</dbReference>
<evidence type="ECO:0000313" key="1">
    <source>
        <dbReference type="EMBL" id="QHS79659.1"/>
    </source>
</evidence>
<dbReference type="SUPFAM" id="SSF52540">
    <property type="entry name" value="P-loop containing nucleoside triphosphate hydrolases"/>
    <property type="match status" value="1"/>
</dbReference>
<accession>A0A6C0AIQ6</accession>
<reference evidence="1" key="1">
    <citation type="journal article" date="2020" name="Nature">
        <title>Giant virus diversity and host interactions through global metagenomics.</title>
        <authorList>
            <person name="Schulz F."/>
            <person name="Roux S."/>
            <person name="Paez-Espino D."/>
            <person name="Jungbluth S."/>
            <person name="Walsh D.A."/>
            <person name="Denef V.J."/>
            <person name="McMahon K.D."/>
            <person name="Konstantinidis K.T."/>
            <person name="Eloe-Fadrosh E.A."/>
            <person name="Kyrpides N.C."/>
            <person name="Woyke T."/>
        </authorList>
    </citation>
    <scope>NUCLEOTIDE SEQUENCE</scope>
    <source>
        <strain evidence="1">GVMAG-S-1035303-20</strain>
    </source>
</reference>
<dbReference type="Gene3D" id="3.40.50.300">
    <property type="entry name" value="P-loop containing nucleotide triphosphate hydrolases"/>
    <property type="match status" value="1"/>
</dbReference>
<proteinExistence type="predicted"/>
<sequence length="158" mass="18493">MNLACPPPHMLFHEPLDDREMIRVWKEYTDKHQDMLDPHEIDAASVCSVDEFGKLFEIWVTSKSTKRVKLLMVWHAHFLSLACQQSLRRWLETKSYRSRVWFHVEYINNIQSAIQSRCISRVIKAAPHVVSPTHIGDTKNVIDVWKQIKTDAASRVVQ</sequence>
<dbReference type="AlphaFoldDB" id="A0A6C0AIQ6"/>
<organism evidence="1">
    <name type="scientific">viral metagenome</name>
    <dbReference type="NCBI Taxonomy" id="1070528"/>
    <lineage>
        <taxon>unclassified sequences</taxon>
        <taxon>metagenomes</taxon>
        <taxon>organismal metagenomes</taxon>
    </lineage>
</organism>